<evidence type="ECO:0000256" key="1">
    <source>
        <dbReference type="SAM" id="Phobius"/>
    </source>
</evidence>
<dbReference type="Proteomes" id="UP000217258">
    <property type="component" value="Chromosome II"/>
</dbReference>
<accession>A0ABM6N894</accession>
<name>A0ABM6N894_9GAMM</name>
<sequence>MHAFKGYHQLRFYKNVSIALLKFLLFLFLKPFNAPNI</sequence>
<protein>
    <submittedName>
        <fullName evidence="2">Uncharacterized protein</fullName>
    </submittedName>
</protein>
<keyword evidence="1" id="KW-0472">Membrane</keyword>
<keyword evidence="1" id="KW-0812">Transmembrane</keyword>
<dbReference type="EMBL" id="CP011031">
    <property type="protein sequence ID" value="ATC92396.1"/>
    <property type="molecule type" value="Genomic_DNA"/>
</dbReference>
<reference evidence="2 3" key="1">
    <citation type="submission" date="2015-06" db="EMBL/GenBank/DDBJ databases">
        <authorList>
            <person name="Xie B.-B."/>
            <person name="Rong J.-C."/>
            <person name="Qin Q.-L."/>
            <person name="Zhang Y.-Z."/>
        </authorList>
    </citation>
    <scope>NUCLEOTIDE SEQUENCE [LARGE SCALE GENOMIC DNA]</scope>
    <source>
        <strain evidence="2 3">KMM 3549</strain>
    </source>
</reference>
<organism evidence="2 3">
    <name type="scientific">Pseudoalteromonas issachenkonii</name>
    <dbReference type="NCBI Taxonomy" id="152297"/>
    <lineage>
        <taxon>Bacteria</taxon>
        <taxon>Pseudomonadati</taxon>
        <taxon>Pseudomonadota</taxon>
        <taxon>Gammaproteobacteria</taxon>
        <taxon>Alteromonadales</taxon>
        <taxon>Pseudoalteromonadaceae</taxon>
        <taxon>Pseudoalteromonas</taxon>
    </lineage>
</organism>
<keyword evidence="1" id="KW-1133">Transmembrane helix</keyword>
<proteinExistence type="predicted"/>
<keyword evidence="3" id="KW-1185">Reference proteome</keyword>
<feature type="transmembrane region" description="Helical" evidence="1">
    <location>
        <begin position="12"/>
        <end position="29"/>
    </location>
</feature>
<evidence type="ECO:0000313" key="2">
    <source>
        <dbReference type="EMBL" id="ATC92396.1"/>
    </source>
</evidence>
<evidence type="ECO:0000313" key="3">
    <source>
        <dbReference type="Proteomes" id="UP000217258"/>
    </source>
</evidence>
<gene>
    <name evidence="2" type="ORF">PISS_b0230</name>
</gene>